<gene>
    <name evidence="2" type="ORF">HNY73_006702</name>
</gene>
<dbReference type="Proteomes" id="UP000807504">
    <property type="component" value="Unassembled WGS sequence"/>
</dbReference>
<feature type="region of interest" description="Disordered" evidence="1">
    <location>
        <begin position="283"/>
        <end position="322"/>
    </location>
</feature>
<comment type="caution">
    <text evidence="2">The sequence shown here is derived from an EMBL/GenBank/DDBJ whole genome shotgun (WGS) entry which is preliminary data.</text>
</comment>
<reference evidence="2" key="2">
    <citation type="submission" date="2020-06" db="EMBL/GenBank/DDBJ databases">
        <authorList>
            <person name="Sheffer M."/>
        </authorList>
    </citation>
    <scope>NUCLEOTIDE SEQUENCE</scope>
</reference>
<name>A0A8T0FCP3_ARGBR</name>
<dbReference type="EMBL" id="JABXBU010000012">
    <property type="protein sequence ID" value="KAF8788691.1"/>
    <property type="molecule type" value="Genomic_DNA"/>
</dbReference>
<feature type="compositionally biased region" description="Polar residues" evidence="1">
    <location>
        <begin position="50"/>
        <end position="59"/>
    </location>
</feature>
<organism evidence="2 3">
    <name type="scientific">Argiope bruennichi</name>
    <name type="common">Wasp spider</name>
    <name type="synonym">Aranea bruennichi</name>
    <dbReference type="NCBI Taxonomy" id="94029"/>
    <lineage>
        <taxon>Eukaryota</taxon>
        <taxon>Metazoa</taxon>
        <taxon>Ecdysozoa</taxon>
        <taxon>Arthropoda</taxon>
        <taxon>Chelicerata</taxon>
        <taxon>Arachnida</taxon>
        <taxon>Araneae</taxon>
        <taxon>Araneomorphae</taxon>
        <taxon>Entelegynae</taxon>
        <taxon>Araneoidea</taxon>
        <taxon>Araneidae</taxon>
        <taxon>Argiope</taxon>
    </lineage>
</organism>
<proteinExistence type="predicted"/>
<feature type="region of interest" description="Disordered" evidence="1">
    <location>
        <begin position="1"/>
        <end position="63"/>
    </location>
</feature>
<sequence>MFSISKGEPPTPPSTTVNPSTAEIEITPREQPQNQKMEAITRSLSAPVESKSTSTNQPATEIGIAGRQLPLIRTQSAPFESDSGFEASPSSLNDPVCSNFPFFPDDNDVGFDDVFEDDASSILLERVDAASSMLLERMDDASSILLERVDDASSMLLERVDDASSILLERVDDDDTVVQIVTRLHPALAAEQSLQLLSSSPQSPPPSSWPIPASCNHIHNDRLPCPRCSGRESLQTPTSSMSYLHDMVASRSYPGSYPASLLHWWNQSSPSASVFSPRVAAALSRTSNRSDDRRSSRSRRRQIDSDASSISSLSCDEHSDDELFPTSCEGGAYLDDLGTMAEPEELRVDSPEHLALPSESSSRRARSQSVSIPLDHDYLREIGISLRRLSNDFENRLAERNRQRRRSSLAQYFYW</sequence>
<protein>
    <submittedName>
        <fullName evidence="2">Uncharacterized protein</fullName>
    </submittedName>
</protein>
<evidence type="ECO:0000313" key="2">
    <source>
        <dbReference type="EMBL" id="KAF8788691.1"/>
    </source>
</evidence>
<evidence type="ECO:0000313" key="3">
    <source>
        <dbReference type="Proteomes" id="UP000807504"/>
    </source>
</evidence>
<keyword evidence="3" id="KW-1185">Reference proteome</keyword>
<evidence type="ECO:0000256" key="1">
    <source>
        <dbReference type="SAM" id="MobiDB-lite"/>
    </source>
</evidence>
<dbReference type="AlphaFoldDB" id="A0A8T0FCP3"/>
<accession>A0A8T0FCP3</accession>
<feature type="compositionally biased region" description="Low complexity" evidence="1">
    <location>
        <begin position="305"/>
        <end position="314"/>
    </location>
</feature>
<reference evidence="2" key="1">
    <citation type="journal article" date="2020" name="bioRxiv">
        <title>Chromosome-level reference genome of the European wasp spider Argiope bruennichi: a resource for studies on range expansion and evolutionary adaptation.</title>
        <authorList>
            <person name="Sheffer M.M."/>
            <person name="Hoppe A."/>
            <person name="Krehenwinkel H."/>
            <person name="Uhl G."/>
            <person name="Kuss A.W."/>
            <person name="Jensen L."/>
            <person name="Jensen C."/>
            <person name="Gillespie R.G."/>
            <person name="Hoff K.J."/>
            <person name="Prost S."/>
        </authorList>
    </citation>
    <scope>NUCLEOTIDE SEQUENCE</scope>
</reference>